<proteinExistence type="predicted"/>
<evidence type="ECO:0000313" key="3">
    <source>
        <dbReference type="Proteomes" id="UP000249061"/>
    </source>
</evidence>
<comment type="caution">
    <text evidence="2">The sequence shown here is derived from an EMBL/GenBank/DDBJ whole genome shotgun (WGS) entry which is preliminary data.</text>
</comment>
<keyword evidence="1" id="KW-0812">Transmembrane</keyword>
<keyword evidence="1" id="KW-1133">Transmembrane helix</keyword>
<reference evidence="2 3" key="1">
    <citation type="submission" date="2017-08" db="EMBL/GenBank/DDBJ databases">
        <title>Infants hospitalized years apart are colonized by the same room-sourced microbial strains.</title>
        <authorList>
            <person name="Brooks B."/>
            <person name="Olm M.R."/>
            <person name="Firek B.A."/>
            <person name="Baker R."/>
            <person name="Thomas B.C."/>
            <person name="Morowitz M.J."/>
            <person name="Banfield J.F."/>
        </authorList>
    </citation>
    <scope>NUCLEOTIDE SEQUENCE [LARGE SCALE GENOMIC DNA]</scope>
    <source>
        <strain evidence="2">S2_003_000_R2_14</strain>
    </source>
</reference>
<dbReference type="InterPro" id="IPR011990">
    <property type="entry name" value="TPR-like_helical_dom_sf"/>
</dbReference>
<dbReference type="AlphaFoldDB" id="A0A2W5TBI7"/>
<name>A0A2W5TBI7_9BACT</name>
<gene>
    <name evidence="2" type="ORF">DI536_14980</name>
</gene>
<dbReference type="SUPFAM" id="SSF48452">
    <property type="entry name" value="TPR-like"/>
    <property type="match status" value="1"/>
</dbReference>
<dbReference type="Gene3D" id="1.25.40.10">
    <property type="entry name" value="Tetratricopeptide repeat domain"/>
    <property type="match status" value="1"/>
</dbReference>
<feature type="transmembrane region" description="Helical" evidence="1">
    <location>
        <begin position="224"/>
        <end position="242"/>
    </location>
</feature>
<protein>
    <submittedName>
        <fullName evidence="2">Uncharacterized protein</fullName>
    </submittedName>
</protein>
<organism evidence="2 3">
    <name type="scientific">Archangium gephyra</name>
    <dbReference type="NCBI Taxonomy" id="48"/>
    <lineage>
        <taxon>Bacteria</taxon>
        <taxon>Pseudomonadati</taxon>
        <taxon>Myxococcota</taxon>
        <taxon>Myxococcia</taxon>
        <taxon>Myxococcales</taxon>
        <taxon>Cystobacterineae</taxon>
        <taxon>Archangiaceae</taxon>
        <taxon>Archangium</taxon>
    </lineage>
</organism>
<accession>A0A2W5TBI7</accession>
<dbReference type="EMBL" id="QFQP01000011">
    <property type="protein sequence ID" value="PZR12859.1"/>
    <property type="molecule type" value="Genomic_DNA"/>
</dbReference>
<evidence type="ECO:0000313" key="2">
    <source>
        <dbReference type="EMBL" id="PZR12859.1"/>
    </source>
</evidence>
<feature type="transmembrane region" description="Helical" evidence="1">
    <location>
        <begin position="6"/>
        <end position="31"/>
    </location>
</feature>
<evidence type="ECO:0000256" key="1">
    <source>
        <dbReference type="SAM" id="Phobius"/>
    </source>
</evidence>
<sequence length="269" mass="30523">MSGYLQWIILSAVTGSPAGSAIALVLFWLVFDRFTFGVLPDPVRWVMRWRREKTLEGTLRTNPHDGRARLELGQLYVARGKGKAAVDVLRPNFDRGDDDVQSVVTMGEACLQAGYVEQGEKMLAHAQELSPEFRVGEVFLIRGRHRLERGDAKGAREDLERLVKIRRGTVMGRVLLSRAMKATGDDAAAALLRDDAWNEFVTSPLFQRRKERFWAWRARPSRPATYLLIFVLVVTFFGTVIAPKLTQFAHRYQDTYTDPGLQDPDDVDE</sequence>
<dbReference type="Proteomes" id="UP000249061">
    <property type="component" value="Unassembled WGS sequence"/>
</dbReference>
<keyword evidence="1" id="KW-0472">Membrane</keyword>